<feature type="region of interest" description="Disordered" evidence="1">
    <location>
        <begin position="1"/>
        <end position="29"/>
    </location>
</feature>
<accession>A0A255GF00</accession>
<dbReference type="Pfam" id="PF05362">
    <property type="entry name" value="Lon_C"/>
    <property type="match status" value="1"/>
</dbReference>
<dbReference type="Pfam" id="PF13180">
    <property type="entry name" value="PDZ_2"/>
    <property type="match status" value="1"/>
</dbReference>
<dbReference type="PANTHER" id="PTHR10046">
    <property type="entry name" value="ATP DEPENDENT LON PROTEASE FAMILY MEMBER"/>
    <property type="match status" value="1"/>
</dbReference>
<dbReference type="AlphaFoldDB" id="A0A255GF00"/>
<evidence type="ECO:0000256" key="2">
    <source>
        <dbReference type="SAM" id="Phobius"/>
    </source>
</evidence>
<dbReference type="GO" id="GO:0030163">
    <property type="term" value="P:protein catabolic process"/>
    <property type="evidence" value="ECO:0007669"/>
    <property type="project" value="InterPro"/>
</dbReference>
<dbReference type="SUPFAM" id="SSF50156">
    <property type="entry name" value="PDZ domain-like"/>
    <property type="match status" value="1"/>
</dbReference>
<dbReference type="InterPro" id="IPR020568">
    <property type="entry name" value="Ribosomal_Su5_D2-typ_SF"/>
</dbReference>
<keyword evidence="4" id="KW-0645">Protease</keyword>
<dbReference type="InterPro" id="IPR001478">
    <property type="entry name" value="PDZ"/>
</dbReference>
<keyword evidence="4" id="KW-0378">Hydrolase</keyword>
<keyword evidence="2" id="KW-0472">Membrane</keyword>
<dbReference type="InterPro" id="IPR014721">
    <property type="entry name" value="Ribsml_uS5_D2-typ_fold_subgr"/>
</dbReference>
<feature type="domain" description="PDZ" evidence="3">
    <location>
        <begin position="175"/>
        <end position="230"/>
    </location>
</feature>
<keyword evidence="2" id="KW-1133">Transmembrane helix</keyword>
<protein>
    <submittedName>
        <fullName evidence="4">Protease</fullName>
    </submittedName>
</protein>
<feature type="compositionally biased region" description="Polar residues" evidence="1">
    <location>
        <begin position="1"/>
        <end position="14"/>
    </location>
</feature>
<dbReference type="GO" id="GO:0004176">
    <property type="term" value="F:ATP-dependent peptidase activity"/>
    <property type="evidence" value="ECO:0007669"/>
    <property type="project" value="InterPro"/>
</dbReference>
<dbReference type="GO" id="GO:0005524">
    <property type="term" value="F:ATP binding"/>
    <property type="evidence" value="ECO:0007669"/>
    <property type="project" value="InterPro"/>
</dbReference>
<dbReference type="InterPro" id="IPR027065">
    <property type="entry name" value="Lon_Prtase"/>
</dbReference>
<dbReference type="InterPro" id="IPR008269">
    <property type="entry name" value="Lon_proteolytic"/>
</dbReference>
<evidence type="ECO:0000256" key="1">
    <source>
        <dbReference type="SAM" id="MobiDB-lite"/>
    </source>
</evidence>
<proteinExistence type="predicted"/>
<dbReference type="Gene3D" id="3.30.230.10">
    <property type="match status" value="1"/>
</dbReference>
<dbReference type="Proteomes" id="UP000215896">
    <property type="component" value="Unassembled WGS sequence"/>
</dbReference>
<dbReference type="GO" id="GO:0006508">
    <property type="term" value="P:proteolysis"/>
    <property type="evidence" value="ECO:0007669"/>
    <property type="project" value="UniProtKB-KW"/>
</dbReference>
<keyword evidence="2" id="KW-0812">Transmembrane</keyword>
<evidence type="ECO:0000313" key="5">
    <source>
        <dbReference type="Proteomes" id="UP000215896"/>
    </source>
</evidence>
<organism evidence="4 5">
    <name type="scientific">Enemella evansiae</name>
    <dbReference type="NCBI Taxonomy" id="2016499"/>
    <lineage>
        <taxon>Bacteria</taxon>
        <taxon>Bacillati</taxon>
        <taxon>Actinomycetota</taxon>
        <taxon>Actinomycetes</taxon>
        <taxon>Propionibacteriales</taxon>
        <taxon>Propionibacteriaceae</taxon>
        <taxon>Enemella</taxon>
    </lineage>
</organism>
<comment type="caution">
    <text evidence="4">The sequence shown here is derived from an EMBL/GenBank/DDBJ whole genome shotgun (WGS) entry which is preliminary data.</text>
</comment>
<sequence>MGGPAVTQTSTQTPLPAGAEQSGGGTPRRRLNLTRQTWLALTSAIWFVALALLIAVVPVPYVVYSKGRAYDVLGNGSDGRPMIVVDGIQTYPTSGQLRMTTVSVTRADAATSLPEAVLAYWLPRRDALPRDSVYERGKSTEQVRSEERQMMDTSQQDAVVAALRAANQPVTEMPVVSSVTVSGPANERLQPGDLFLSVDGTAVNNPEEVRRLVQRHTPGDVVKLLVLRNRVETRVDVITTPSRRDPKNPVLGVEVATGYRYAPMVNFGVSSDIGGPSAGLVFALGLYDRITPTDLLAGRSVAGTGTINPSGAIGAIGGIQEKIAGAEEAGAQIFIVPGANCRDLAGLDTDLNLIRANTLNEAIDGLRLAGNPATAAQVPRC</sequence>
<name>A0A255GF00_9ACTN</name>
<feature type="transmembrane region" description="Helical" evidence="2">
    <location>
        <begin position="38"/>
        <end position="63"/>
    </location>
</feature>
<evidence type="ECO:0000259" key="3">
    <source>
        <dbReference type="PROSITE" id="PS50106"/>
    </source>
</evidence>
<dbReference type="EMBL" id="NMVO01000012">
    <property type="protein sequence ID" value="OYO14438.1"/>
    <property type="molecule type" value="Genomic_DNA"/>
</dbReference>
<evidence type="ECO:0000313" key="4">
    <source>
        <dbReference type="EMBL" id="OYO14438.1"/>
    </source>
</evidence>
<dbReference type="OrthoDB" id="2356897at2"/>
<keyword evidence="5" id="KW-1185">Reference proteome</keyword>
<dbReference type="SUPFAM" id="SSF54211">
    <property type="entry name" value="Ribosomal protein S5 domain 2-like"/>
    <property type="match status" value="1"/>
</dbReference>
<reference evidence="4 5" key="1">
    <citation type="submission" date="2017-07" db="EMBL/GenBank/DDBJ databases">
        <title>Draft whole genome sequences of clinical Proprionibacteriaceae strains.</title>
        <authorList>
            <person name="Bernier A.-M."/>
            <person name="Bernard K."/>
            <person name="Domingo M.-C."/>
        </authorList>
    </citation>
    <scope>NUCLEOTIDE SEQUENCE [LARGE SCALE GENOMIC DNA]</scope>
    <source>
        <strain evidence="4 5">NML 030167</strain>
    </source>
</reference>
<dbReference type="PRINTS" id="PR00830">
    <property type="entry name" value="ENDOLAPTASE"/>
</dbReference>
<dbReference type="InterPro" id="IPR036034">
    <property type="entry name" value="PDZ_sf"/>
</dbReference>
<dbReference type="GO" id="GO:0004252">
    <property type="term" value="F:serine-type endopeptidase activity"/>
    <property type="evidence" value="ECO:0007669"/>
    <property type="project" value="InterPro"/>
</dbReference>
<dbReference type="PROSITE" id="PS50106">
    <property type="entry name" value="PDZ"/>
    <property type="match status" value="1"/>
</dbReference>
<gene>
    <name evidence="4" type="ORF">CGZ94_07470</name>
</gene>
<dbReference type="Gene3D" id="2.30.42.10">
    <property type="match status" value="1"/>
</dbReference>